<evidence type="ECO:0000259" key="4">
    <source>
        <dbReference type="Pfam" id="PF13490"/>
    </source>
</evidence>
<dbReference type="Pfam" id="PF13800">
    <property type="entry name" value="Sigma_reg_N"/>
    <property type="match status" value="1"/>
</dbReference>
<dbReference type="InterPro" id="IPR027383">
    <property type="entry name" value="Znf_put"/>
</dbReference>
<dbReference type="AlphaFoldDB" id="A0A223KPG8"/>
<dbReference type="EMBL" id="CP018866">
    <property type="protein sequence ID" value="AST91244.1"/>
    <property type="molecule type" value="Genomic_DNA"/>
</dbReference>
<organism evidence="7 8">
    <name type="scientific">Sutcliffiella cohnii</name>
    <dbReference type="NCBI Taxonomy" id="33932"/>
    <lineage>
        <taxon>Bacteria</taxon>
        <taxon>Bacillati</taxon>
        <taxon>Bacillota</taxon>
        <taxon>Bacilli</taxon>
        <taxon>Bacillales</taxon>
        <taxon>Bacillaceae</taxon>
        <taxon>Sutcliffiella</taxon>
    </lineage>
</organism>
<evidence type="ECO:0000256" key="2">
    <source>
        <dbReference type="ARBA" id="ARBA00024438"/>
    </source>
</evidence>
<keyword evidence="3" id="KW-1133">Transmembrane helix</keyword>
<dbReference type="RefSeq" id="WP_066411427.1">
    <property type="nucleotide sequence ID" value="NZ_CP018866.1"/>
</dbReference>
<keyword evidence="8" id="KW-1185">Reference proteome</keyword>
<dbReference type="Pfam" id="PF13490">
    <property type="entry name" value="zf-HC2"/>
    <property type="match status" value="1"/>
</dbReference>
<dbReference type="KEGG" id="bcoh:BC6307_08115"/>
<feature type="domain" description="Sigma factor regulator C-terminal" evidence="5">
    <location>
        <begin position="225"/>
        <end position="384"/>
    </location>
</feature>
<dbReference type="Pfam" id="PF13791">
    <property type="entry name" value="Sigma_reg_C"/>
    <property type="match status" value="1"/>
</dbReference>
<feature type="domain" description="Sigma factor regulator N-terminal" evidence="6">
    <location>
        <begin position="72"/>
        <end position="164"/>
    </location>
</feature>
<dbReference type="STRING" id="1314751.GCA_001591425_00418"/>
<feature type="transmembrane region" description="Helical" evidence="3">
    <location>
        <begin position="83"/>
        <end position="110"/>
    </location>
</feature>
<dbReference type="InterPro" id="IPR029101">
    <property type="entry name" value="Sigma_reg_N"/>
</dbReference>
<dbReference type="InterPro" id="IPR041916">
    <property type="entry name" value="Anti_sigma_zinc_sf"/>
</dbReference>
<feature type="domain" description="Putative zinc-finger" evidence="4">
    <location>
        <begin position="13"/>
        <end position="36"/>
    </location>
</feature>
<evidence type="ECO:0000256" key="1">
    <source>
        <dbReference type="ARBA" id="ARBA00024353"/>
    </source>
</evidence>
<evidence type="ECO:0000256" key="3">
    <source>
        <dbReference type="SAM" id="Phobius"/>
    </source>
</evidence>
<sequence length="401" mass="46427">MNCNDVKFKWKSYINGELPSDEERAIDEHLESCPECEQLLNETMEEQEEKSREQIVKQEDPLNEIPIKKQAQMLRKAKWKNRLMTALTVLLIFIVVSFMTGLFTASYYGFGSDKQGRGERAVQVVKTATQMSMPNVFLGSGGMDTNFYFTLDMDFSIQKQIGKDNKSIGKLDGKMLFNSLNVKREWADGQYDVKLHFLHPNLVANEQETELDFYEEVLNETWNSLDLLPEGTVSELAITFDGLYEIDEVYQLLEGFDLDIVWYAIDTGVEQEREEYRSPYFSASNGIWGFHERAVFDFPQHGNSIMERGDGQKRAEIFKTSLHFLVENSKLAKKYIWTEQSFEEVYKYVEENGVKTYGVVVTGPSKELLRLQQNESIIYATMGEVDFWNWYNTPSSGTIYN</sequence>
<dbReference type="Gene3D" id="1.10.10.1320">
    <property type="entry name" value="Anti-sigma factor, zinc-finger domain"/>
    <property type="match status" value="1"/>
</dbReference>
<dbReference type="Proteomes" id="UP000215224">
    <property type="component" value="Chromosome"/>
</dbReference>
<evidence type="ECO:0000259" key="6">
    <source>
        <dbReference type="Pfam" id="PF13800"/>
    </source>
</evidence>
<evidence type="ECO:0000313" key="7">
    <source>
        <dbReference type="EMBL" id="AST91244.1"/>
    </source>
</evidence>
<name>A0A223KPG8_9BACI</name>
<evidence type="ECO:0000259" key="5">
    <source>
        <dbReference type="Pfam" id="PF13791"/>
    </source>
</evidence>
<evidence type="ECO:0000313" key="8">
    <source>
        <dbReference type="Proteomes" id="UP000215224"/>
    </source>
</evidence>
<accession>A0A223KPG8</accession>
<reference evidence="7 8" key="1">
    <citation type="submission" date="2016-12" db="EMBL/GenBank/DDBJ databases">
        <title>The whole genome sequencing and assembly of Bacillus cohnii DSM 6307T strain.</title>
        <authorList>
            <person name="Lee Y.-J."/>
            <person name="Yi H."/>
            <person name="Bahn Y.-S."/>
            <person name="Kim J.F."/>
            <person name="Lee D.-W."/>
        </authorList>
    </citation>
    <scope>NUCLEOTIDE SEQUENCE [LARGE SCALE GENOMIC DNA]</scope>
    <source>
        <strain evidence="7 8">DSM 6307</strain>
    </source>
</reference>
<comment type="similarity">
    <text evidence="1">Belongs to the zinc-associated anti-sigma factor (ZAS) superfamily. Anti-sigma-W factor family.</text>
</comment>
<keyword evidence="3" id="KW-0812">Transmembrane</keyword>
<proteinExistence type="inferred from homology"/>
<gene>
    <name evidence="7" type="ORF">BC6307_08115</name>
</gene>
<dbReference type="InterPro" id="IPR025672">
    <property type="entry name" value="Sigma_reg_C_dom"/>
</dbReference>
<keyword evidence="3" id="KW-0472">Membrane</keyword>
<protein>
    <recommendedName>
        <fullName evidence="2">Anti-sigma-W factor RsiW</fullName>
    </recommendedName>
</protein>